<sequence>MVSNQLSATFAVAGSRNLLPQQLGLAQGQLELPSTRQDSRRPGPTPRLPKEAETSIFEWIISRQQVGHPPLSKFRNAVDYAVVDLLFHTLTKVMNDNMIDGSRVFNVDETAFQSRKKTKFVVAARGSSNVWSTEVTTAFHRSIVAFGSASGFVIPPMAILTSKTVGFTILDTD</sequence>
<proteinExistence type="predicted"/>
<reference evidence="2" key="1">
    <citation type="submission" date="2023-04" db="EMBL/GenBank/DDBJ databases">
        <title>Phytophthora fragariaefolia NBRC 109709.</title>
        <authorList>
            <person name="Ichikawa N."/>
            <person name="Sato H."/>
            <person name="Tonouchi N."/>
        </authorList>
    </citation>
    <scope>NUCLEOTIDE SEQUENCE</scope>
    <source>
        <strain evidence="2">NBRC 109709</strain>
    </source>
</reference>
<comment type="caution">
    <text evidence="2">The sequence shown here is derived from an EMBL/GenBank/DDBJ whole genome shotgun (WGS) entry which is preliminary data.</text>
</comment>
<protein>
    <submittedName>
        <fullName evidence="2">Unnamed protein product</fullName>
    </submittedName>
</protein>
<evidence type="ECO:0000313" key="3">
    <source>
        <dbReference type="Proteomes" id="UP001165121"/>
    </source>
</evidence>
<dbReference type="EMBL" id="BSXT01003494">
    <property type="protein sequence ID" value="GMF54409.1"/>
    <property type="molecule type" value="Genomic_DNA"/>
</dbReference>
<accession>A0A9W7D4J8</accession>
<gene>
    <name evidence="2" type="ORF">Pfra01_002269900</name>
</gene>
<dbReference type="Proteomes" id="UP001165121">
    <property type="component" value="Unassembled WGS sequence"/>
</dbReference>
<dbReference type="OrthoDB" id="125639at2759"/>
<evidence type="ECO:0000313" key="2">
    <source>
        <dbReference type="EMBL" id="GMF54409.1"/>
    </source>
</evidence>
<name>A0A9W7D4J8_9STRA</name>
<feature type="region of interest" description="Disordered" evidence="1">
    <location>
        <begin position="30"/>
        <end position="49"/>
    </location>
</feature>
<organism evidence="2 3">
    <name type="scientific">Phytophthora fragariaefolia</name>
    <dbReference type="NCBI Taxonomy" id="1490495"/>
    <lineage>
        <taxon>Eukaryota</taxon>
        <taxon>Sar</taxon>
        <taxon>Stramenopiles</taxon>
        <taxon>Oomycota</taxon>
        <taxon>Peronosporomycetes</taxon>
        <taxon>Peronosporales</taxon>
        <taxon>Peronosporaceae</taxon>
        <taxon>Phytophthora</taxon>
    </lineage>
</organism>
<dbReference type="AlphaFoldDB" id="A0A9W7D4J8"/>
<evidence type="ECO:0000256" key="1">
    <source>
        <dbReference type="SAM" id="MobiDB-lite"/>
    </source>
</evidence>
<keyword evidence="3" id="KW-1185">Reference proteome</keyword>